<evidence type="ECO:0000256" key="5">
    <source>
        <dbReference type="ARBA" id="ARBA00023180"/>
    </source>
</evidence>
<dbReference type="InterPro" id="IPR025483">
    <property type="entry name" value="Lipase_euk"/>
</dbReference>
<evidence type="ECO:0000313" key="9">
    <source>
        <dbReference type="EMBL" id="CAH2986858.1"/>
    </source>
</evidence>
<evidence type="ECO:0000256" key="1">
    <source>
        <dbReference type="ARBA" id="ARBA00010701"/>
    </source>
</evidence>
<keyword evidence="5" id="KW-0325">Glycoprotein</keyword>
<feature type="domain" description="AB hydrolase-1" evidence="8">
    <location>
        <begin position="85"/>
        <end position="387"/>
    </location>
</feature>
<dbReference type="EMBL" id="OU963915">
    <property type="protein sequence ID" value="CAH2986858.1"/>
    <property type="molecule type" value="Genomic_DNA"/>
</dbReference>
<name>A0ABN8L8T6_CHISP</name>
<dbReference type="PIRSF" id="PIRSF000862">
    <property type="entry name" value="Steryl_ester_lip"/>
    <property type="match status" value="1"/>
</dbReference>
<protein>
    <recommendedName>
        <fullName evidence="6">Lipase</fullName>
    </recommendedName>
</protein>
<keyword evidence="2 7" id="KW-0732">Signal</keyword>
<evidence type="ECO:0000256" key="3">
    <source>
        <dbReference type="ARBA" id="ARBA00022963"/>
    </source>
</evidence>
<evidence type="ECO:0000259" key="8">
    <source>
        <dbReference type="Pfam" id="PF00561"/>
    </source>
</evidence>
<proteinExistence type="inferred from homology"/>
<dbReference type="InterPro" id="IPR000073">
    <property type="entry name" value="AB_hydrolase_1"/>
</dbReference>
<keyword evidence="3 6" id="KW-0442">Lipid degradation</keyword>
<gene>
    <name evidence="9" type="ORF">CHILSU_LOCUS6535</name>
</gene>
<dbReference type="Gene3D" id="3.40.50.1820">
    <property type="entry name" value="alpha/beta hydrolase"/>
    <property type="match status" value="1"/>
</dbReference>
<evidence type="ECO:0000313" key="10">
    <source>
        <dbReference type="Proteomes" id="UP001153292"/>
    </source>
</evidence>
<evidence type="ECO:0000256" key="6">
    <source>
        <dbReference type="PIRNR" id="PIRNR000862"/>
    </source>
</evidence>
<feature type="chain" id="PRO_5047041955" description="Lipase" evidence="7">
    <location>
        <begin position="23"/>
        <end position="412"/>
    </location>
</feature>
<accession>A0ABN8L8T6</accession>
<sequence length="412" mass="46560">MASTRTRWVYILLVLLTCLVHANSLPKNHSKVSKRQSRQFPNFIETTAKNGYSTEQYSVVTQDGYILKIFRIAQSKNCHQRKFLPPVLMMHGLLESSDSWTDAGVNAGLAYLLSDACFDSWLGNFRGNYYSRRHKTLDPNKDKPFWKFSADEMGLYDVPALVDYVLNKTGVEKLNYIGYSQGAGTFFAMCSDRPGHCEKINLMIGLAPATRHLHTRSLGFRVASMAFTVLEKTLRSVGIEEVLQKGSLVQTILAAFCQWNSISEVFCDVGTAFLDFYHPGSMTNETLARATRNLPAGTSVQNLAKYGQSMVSTDFQKFDYGRETNLKVYGQERPPKYKLGAVTPPVVVIYGKNDGLVDVKDVKWLIGKLPNVIDVLEVKDPLWNHLDNHYSKLSKNLIFPKIHEQLLAHSYY</sequence>
<reference evidence="9" key="1">
    <citation type="submission" date="2021-12" db="EMBL/GenBank/DDBJ databases">
        <authorList>
            <person name="King R."/>
        </authorList>
    </citation>
    <scope>NUCLEOTIDE SEQUENCE</scope>
</reference>
<evidence type="ECO:0000256" key="2">
    <source>
        <dbReference type="ARBA" id="ARBA00022729"/>
    </source>
</evidence>
<feature type="signal peptide" evidence="7">
    <location>
        <begin position="1"/>
        <end position="22"/>
    </location>
</feature>
<organism evidence="9 10">
    <name type="scientific">Chilo suppressalis</name>
    <name type="common">Asiatic rice borer moth</name>
    <dbReference type="NCBI Taxonomy" id="168631"/>
    <lineage>
        <taxon>Eukaryota</taxon>
        <taxon>Metazoa</taxon>
        <taxon>Ecdysozoa</taxon>
        <taxon>Arthropoda</taxon>
        <taxon>Hexapoda</taxon>
        <taxon>Insecta</taxon>
        <taxon>Pterygota</taxon>
        <taxon>Neoptera</taxon>
        <taxon>Endopterygota</taxon>
        <taxon>Lepidoptera</taxon>
        <taxon>Glossata</taxon>
        <taxon>Ditrysia</taxon>
        <taxon>Pyraloidea</taxon>
        <taxon>Crambidae</taxon>
        <taxon>Crambinae</taxon>
        <taxon>Chilo</taxon>
    </lineage>
</organism>
<dbReference type="PANTHER" id="PTHR11005">
    <property type="entry name" value="LYSOSOMAL ACID LIPASE-RELATED"/>
    <property type="match status" value="1"/>
</dbReference>
<dbReference type="InterPro" id="IPR029058">
    <property type="entry name" value="AB_hydrolase_fold"/>
</dbReference>
<dbReference type="Proteomes" id="UP001153292">
    <property type="component" value="Chromosome 22"/>
</dbReference>
<keyword evidence="10" id="KW-1185">Reference proteome</keyword>
<evidence type="ECO:0000256" key="4">
    <source>
        <dbReference type="ARBA" id="ARBA00023098"/>
    </source>
</evidence>
<evidence type="ECO:0000256" key="7">
    <source>
        <dbReference type="SAM" id="SignalP"/>
    </source>
</evidence>
<dbReference type="SUPFAM" id="SSF53474">
    <property type="entry name" value="alpha/beta-Hydrolases"/>
    <property type="match status" value="1"/>
</dbReference>
<keyword evidence="4" id="KW-0443">Lipid metabolism</keyword>
<comment type="similarity">
    <text evidence="1 6">Belongs to the AB hydrolase superfamily. Lipase family.</text>
</comment>
<keyword evidence="6" id="KW-0378">Hydrolase</keyword>
<dbReference type="Pfam" id="PF00561">
    <property type="entry name" value="Abhydrolase_1"/>
    <property type="match status" value="1"/>
</dbReference>